<dbReference type="GO" id="GO:0016020">
    <property type="term" value="C:membrane"/>
    <property type="evidence" value="ECO:0007669"/>
    <property type="project" value="UniProtKB-SubCell"/>
</dbReference>
<name>A0A1I2SI46_9FIRM</name>
<feature type="transmembrane region" description="Helical" evidence="6">
    <location>
        <begin position="229"/>
        <end position="261"/>
    </location>
</feature>
<dbReference type="Pfam" id="PF01594">
    <property type="entry name" value="AI-2E_transport"/>
    <property type="match status" value="1"/>
</dbReference>
<keyword evidence="8" id="KW-1185">Reference proteome</keyword>
<gene>
    <name evidence="7" type="ORF">SAMN05660649_01842</name>
</gene>
<dbReference type="AlphaFoldDB" id="A0A1I2SI46"/>
<evidence type="ECO:0000256" key="5">
    <source>
        <dbReference type="ARBA" id="ARBA00023136"/>
    </source>
</evidence>
<dbReference type="PANTHER" id="PTHR21716">
    <property type="entry name" value="TRANSMEMBRANE PROTEIN"/>
    <property type="match status" value="1"/>
</dbReference>
<dbReference type="GO" id="GO:0055085">
    <property type="term" value="P:transmembrane transport"/>
    <property type="evidence" value="ECO:0007669"/>
    <property type="project" value="TreeGrafter"/>
</dbReference>
<feature type="transmembrane region" description="Helical" evidence="6">
    <location>
        <begin position="7"/>
        <end position="29"/>
    </location>
</feature>
<dbReference type="STRING" id="341036.SAMN05660649_01842"/>
<protein>
    <submittedName>
        <fullName evidence="7">Sporulation integral membrane protein YtvI</fullName>
    </submittedName>
</protein>
<evidence type="ECO:0000256" key="6">
    <source>
        <dbReference type="SAM" id="Phobius"/>
    </source>
</evidence>
<reference evidence="8" key="1">
    <citation type="submission" date="2016-10" db="EMBL/GenBank/DDBJ databases">
        <authorList>
            <person name="Varghese N."/>
            <person name="Submissions S."/>
        </authorList>
    </citation>
    <scope>NUCLEOTIDE SEQUENCE [LARGE SCALE GENOMIC DNA]</scope>
    <source>
        <strain evidence="8">DSM 17038</strain>
    </source>
</reference>
<evidence type="ECO:0000256" key="3">
    <source>
        <dbReference type="ARBA" id="ARBA00022692"/>
    </source>
</evidence>
<organism evidence="7 8">
    <name type="scientific">Desulfotruncus arcticus DSM 17038</name>
    <dbReference type="NCBI Taxonomy" id="1121424"/>
    <lineage>
        <taxon>Bacteria</taxon>
        <taxon>Bacillati</taxon>
        <taxon>Bacillota</taxon>
        <taxon>Clostridia</taxon>
        <taxon>Eubacteriales</taxon>
        <taxon>Desulfallaceae</taxon>
        <taxon>Desulfotruncus</taxon>
    </lineage>
</organism>
<dbReference type="OrthoDB" id="9774361at2"/>
<proteinExistence type="inferred from homology"/>
<dbReference type="InterPro" id="IPR014227">
    <property type="entry name" value="YtvI-like"/>
</dbReference>
<dbReference type="Proteomes" id="UP000199337">
    <property type="component" value="Unassembled WGS sequence"/>
</dbReference>
<evidence type="ECO:0000313" key="8">
    <source>
        <dbReference type="Proteomes" id="UP000199337"/>
    </source>
</evidence>
<comment type="similarity">
    <text evidence="2">Belongs to the autoinducer-2 exporter (AI-2E) (TC 2.A.86) family.</text>
</comment>
<evidence type="ECO:0000313" key="7">
    <source>
        <dbReference type="EMBL" id="SFG49876.1"/>
    </source>
</evidence>
<evidence type="ECO:0000256" key="4">
    <source>
        <dbReference type="ARBA" id="ARBA00022989"/>
    </source>
</evidence>
<feature type="transmembrane region" description="Helical" evidence="6">
    <location>
        <begin position="77"/>
        <end position="98"/>
    </location>
</feature>
<comment type="subcellular location">
    <subcellularLocation>
        <location evidence="1">Membrane</location>
        <topology evidence="1">Multi-pass membrane protein</topology>
    </subcellularLocation>
</comment>
<dbReference type="NCBIfam" id="TIGR02872">
    <property type="entry name" value="spore_ytvI"/>
    <property type="match status" value="1"/>
</dbReference>
<evidence type="ECO:0000256" key="1">
    <source>
        <dbReference type="ARBA" id="ARBA00004141"/>
    </source>
</evidence>
<dbReference type="InterPro" id="IPR002549">
    <property type="entry name" value="AI-2E-like"/>
</dbReference>
<feature type="transmembrane region" description="Helical" evidence="6">
    <location>
        <begin position="273"/>
        <end position="299"/>
    </location>
</feature>
<feature type="transmembrane region" description="Helical" evidence="6">
    <location>
        <begin position="159"/>
        <end position="187"/>
    </location>
</feature>
<feature type="transmembrane region" description="Helical" evidence="6">
    <location>
        <begin position="336"/>
        <end position="357"/>
    </location>
</feature>
<dbReference type="EMBL" id="FOOX01000005">
    <property type="protein sequence ID" value="SFG49876.1"/>
    <property type="molecule type" value="Genomic_DNA"/>
</dbReference>
<dbReference type="RefSeq" id="WP_092470878.1">
    <property type="nucleotide sequence ID" value="NZ_FOOX01000005.1"/>
</dbReference>
<keyword evidence="4 6" id="KW-1133">Transmembrane helix</keyword>
<keyword evidence="3 6" id="KW-0812">Transmembrane</keyword>
<feature type="transmembrane region" description="Helical" evidence="6">
    <location>
        <begin position="35"/>
        <end position="56"/>
    </location>
</feature>
<feature type="transmembrane region" description="Helical" evidence="6">
    <location>
        <begin position="311"/>
        <end position="330"/>
    </location>
</feature>
<sequence>MPRTIKNILYVLAAAVTILAGYCVIKYVLPEALTWLKFIILVLFPFLLAAIFSMLMEPLVEIVSRGGRIPRLLSVPIAMLLFFGGIGTVLTFFVLRLVQELNDLSLVLPDKLETIENFTDLWFKKGVLFYGTLPKSVTSNMRDTIEKLTNSLQQWISDLIAVLIHLISVVPGAIMVLLISIIATYFFSKDRDKIVEFWLRIIPHPWGERTLQISRQVAGAFQAYVRAQFILISITTVISIVGLYLIGTEYALTLGLLVGIFDMIPVLGPGTIYIPWAIWAFVTGNVVLGLKLTALYLLVMVVRAVMEAKVVAANLGLHPLVVLLAMYIGLKMIGVMGLVLGPLIVIGVQATITALSAEK</sequence>
<accession>A0A1I2SI46</accession>
<keyword evidence="5 6" id="KW-0472">Membrane</keyword>
<dbReference type="PANTHER" id="PTHR21716:SF68">
    <property type="entry name" value="TRANSPORT PROTEIN YTVI-RELATED"/>
    <property type="match status" value="1"/>
</dbReference>
<evidence type="ECO:0000256" key="2">
    <source>
        <dbReference type="ARBA" id="ARBA00009773"/>
    </source>
</evidence>